<feature type="region of interest" description="Disordered" evidence="1">
    <location>
        <begin position="58"/>
        <end position="97"/>
    </location>
</feature>
<accession>A0A699U7G1</accession>
<proteinExistence type="predicted"/>
<evidence type="ECO:0000313" key="2">
    <source>
        <dbReference type="EMBL" id="GFD18377.1"/>
    </source>
</evidence>
<protein>
    <submittedName>
        <fullName evidence="2">Uncharacterized protein</fullName>
    </submittedName>
</protein>
<sequence>PYPHPRYQKRGAADEERRGIAHGDAQHDAERAAEHANDNGFEQELLAYLPGSGPEGLADTDFAGFGRPSRSFRPRTILPGPGGRGARRASRRWPGLAGSGCPGRWGWRSSRRR</sequence>
<comment type="caution">
    <text evidence="2">The sequence shown here is derived from an EMBL/GenBank/DDBJ whole genome shotgun (WGS) entry which is preliminary data.</text>
</comment>
<evidence type="ECO:0000256" key="1">
    <source>
        <dbReference type="SAM" id="MobiDB-lite"/>
    </source>
</evidence>
<dbReference type="AlphaFoldDB" id="A0A699U7G1"/>
<reference evidence="2" key="1">
    <citation type="journal article" date="2019" name="Sci. Rep.">
        <title>Draft genome of Tanacetum cinerariifolium, the natural source of mosquito coil.</title>
        <authorList>
            <person name="Yamashiro T."/>
            <person name="Shiraishi A."/>
            <person name="Satake H."/>
            <person name="Nakayama K."/>
        </authorList>
    </citation>
    <scope>NUCLEOTIDE SEQUENCE</scope>
</reference>
<feature type="compositionally biased region" description="Basic and acidic residues" evidence="1">
    <location>
        <begin position="11"/>
        <end position="37"/>
    </location>
</feature>
<gene>
    <name evidence="2" type="ORF">Tci_890346</name>
</gene>
<feature type="non-terminal residue" evidence="2">
    <location>
        <position position="1"/>
    </location>
</feature>
<dbReference type="EMBL" id="BKCJ011307114">
    <property type="protein sequence ID" value="GFD18377.1"/>
    <property type="molecule type" value="Genomic_DNA"/>
</dbReference>
<name>A0A699U7G1_TANCI</name>
<feature type="region of interest" description="Disordered" evidence="1">
    <location>
        <begin position="1"/>
        <end position="38"/>
    </location>
</feature>
<organism evidence="2">
    <name type="scientific">Tanacetum cinerariifolium</name>
    <name type="common">Dalmatian daisy</name>
    <name type="synonym">Chrysanthemum cinerariifolium</name>
    <dbReference type="NCBI Taxonomy" id="118510"/>
    <lineage>
        <taxon>Eukaryota</taxon>
        <taxon>Viridiplantae</taxon>
        <taxon>Streptophyta</taxon>
        <taxon>Embryophyta</taxon>
        <taxon>Tracheophyta</taxon>
        <taxon>Spermatophyta</taxon>
        <taxon>Magnoliopsida</taxon>
        <taxon>eudicotyledons</taxon>
        <taxon>Gunneridae</taxon>
        <taxon>Pentapetalae</taxon>
        <taxon>asterids</taxon>
        <taxon>campanulids</taxon>
        <taxon>Asterales</taxon>
        <taxon>Asteraceae</taxon>
        <taxon>Asteroideae</taxon>
        <taxon>Anthemideae</taxon>
        <taxon>Anthemidinae</taxon>
        <taxon>Tanacetum</taxon>
    </lineage>
</organism>